<dbReference type="PANTHER" id="PTHR43278:SF2">
    <property type="entry name" value="IRON-SULFUR FLAVOPROTEIN"/>
    <property type="match status" value="1"/>
</dbReference>
<dbReference type="OrthoDB" id="9805976at2"/>
<dbReference type="InterPro" id="IPR005025">
    <property type="entry name" value="FMN_Rdtase-like_dom"/>
</dbReference>
<dbReference type="PANTHER" id="PTHR43278">
    <property type="entry name" value="NAD(P)H-DEPENDENT FMN-CONTAINING OXIDOREDUCTASE YWQN-RELATED"/>
    <property type="match status" value="1"/>
</dbReference>
<evidence type="ECO:0000256" key="2">
    <source>
        <dbReference type="ARBA" id="ARBA00022643"/>
    </source>
</evidence>
<keyword evidence="1" id="KW-0285">Flavoprotein</keyword>
<dbReference type="PATRIC" id="fig|999894.6.peg.1714"/>
<protein>
    <submittedName>
        <fullName evidence="4">Iron-sulfur flavoprotein</fullName>
    </submittedName>
</protein>
<keyword evidence="2" id="KW-0288">FMN</keyword>
<accession>A0A179D2B3</accession>
<comment type="caution">
    <text evidence="4">The sequence shown here is derived from an EMBL/GenBank/DDBJ whole genome shotgun (WGS) entry which is preliminary data.</text>
</comment>
<evidence type="ECO:0000259" key="3">
    <source>
        <dbReference type="Pfam" id="PF03358"/>
    </source>
</evidence>
<dbReference type="Proteomes" id="UP000078390">
    <property type="component" value="Unassembled WGS sequence"/>
</dbReference>
<evidence type="ECO:0000313" key="5">
    <source>
        <dbReference type="Proteomes" id="UP000078390"/>
    </source>
</evidence>
<dbReference type="InterPro" id="IPR029039">
    <property type="entry name" value="Flavoprotein-like_sf"/>
</dbReference>
<sequence>MKILAFQGSPRIGGNTDTLLKAFLEGAREAGAEVEKYDLYRLEFSPCIECGGCDETGECVLEDDFSPLYPKLFEADVIVLASPIFFYNISSRTQALVERSQACWVRKYMLKETAQKKRHGIFLSLGATKGKKLFEGVQRVVRYFFDAINAEYQGGLFFRGIEKRNDIKKHPSALKEAHALGLSVGRGDPPETWPLVRTSTP</sequence>
<dbReference type="AlphaFoldDB" id="A0A179D2B3"/>
<dbReference type="EMBL" id="LWLG01000014">
    <property type="protein sequence ID" value="OAQ20214.1"/>
    <property type="molecule type" value="Genomic_DNA"/>
</dbReference>
<evidence type="ECO:0000256" key="1">
    <source>
        <dbReference type="ARBA" id="ARBA00022630"/>
    </source>
</evidence>
<gene>
    <name evidence="4" type="ORF">TDIS_1716</name>
</gene>
<evidence type="ECO:0000313" key="4">
    <source>
        <dbReference type="EMBL" id="OAQ20214.1"/>
    </source>
</evidence>
<dbReference type="InterPro" id="IPR051796">
    <property type="entry name" value="ISF_SsuE-like"/>
</dbReference>
<feature type="domain" description="NADPH-dependent FMN reductase-like" evidence="3">
    <location>
        <begin position="1"/>
        <end position="110"/>
    </location>
</feature>
<dbReference type="RefSeq" id="WP_068671319.1">
    <property type="nucleotide sequence ID" value="NZ_LWLG01000014.1"/>
</dbReference>
<organism evidence="4 5">
    <name type="scientific">Thermosulfurimonas dismutans</name>
    <dbReference type="NCBI Taxonomy" id="999894"/>
    <lineage>
        <taxon>Bacteria</taxon>
        <taxon>Pseudomonadati</taxon>
        <taxon>Thermodesulfobacteriota</taxon>
        <taxon>Thermodesulfobacteria</taxon>
        <taxon>Thermodesulfobacteriales</taxon>
        <taxon>Thermodesulfobacteriaceae</taxon>
        <taxon>Thermosulfurimonas</taxon>
    </lineage>
</organism>
<reference evidence="4 5" key="1">
    <citation type="submission" date="2016-04" db="EMBL/GenBank/DDBJ databases">
        <title>Genome analysis of Thermosulfurimonas dismutans, the first thermophilic sulfur-disproportionating bacterium of the phylum Thermodesulfobacteria.</title>
        <authorList>
            <person name="Mardanov A.V."/>
            <person name="Beletsky A.V."/>
            <person name="Kadnikov V.V."/>
            <person name="Slobodkin A.I."/>
            <person name="Ravin N.V."/>
        </authorList>
    </citation>
    <scope>NUCLEOTIDE SEQUENCE [LARGE SCALE GENOMIC DNA]</scope>
    <source>
        <strain evidence="4 5">S95</strain>
    </source>
</reference>
<dbReference type="GO" id="GO:0016491">
    <property type="term" value="F:oxidoreductase activity"/>
    <property type="evidence" value="ECO:0007669"/>
    <property type="project" value="InterPro"/>
</dbReference>
<dbReference type="STRING" id="999894.TDIS_1716"/>
<name>A0A179D2B3_9BACT</name>
<proteinExistence type="predicted"/>
<dbReference type="SUPFAM" id="SSF52218">
    <property type="entry name" value="Flavoproteins"/>
    <property type="match status" value="1"/>
</dbReference>
<dbReference type="Pfam" id="PF03358">
    <property type="entry name" value="FMN_red"/>
    <property type="match status" value="1"/>
</dbReference>
<dbReference type="Gene3D" id="3.40.50.360">
    <property type="match status" value="1"/>
</dbReference>
<keyword evidence="5" id="KW-1185">Reference proteome</keyword>